<dbReference type="OMA" id="YLESIIW"/>
<dbReference type="GO" id="GO:0001006">
    <property type="term" value="F:RNA polymerase III type 3 promoter sequence-specific DNA binding"/>
    <property type="evidence" value="ECO:0007669"/>
    <property type="project" value="TreeGrafter"/>
</dbReference>
<feature type="domain" description="HTH myb-type" evidence="7">
    <location>
        <begin position="393"/>
        <end position="441"/>
    </location>
</feature>
<feature type="domain" description="Myb-like" evidence="6">
    <location>
        <begin position="386"/>
        <end position="437"/>
    </location>
</feature>
<evidence type="ECO:0000256" key="5">
    <source>
        <dbReference type="SAM" id="MobiDB-lite"/>
    </source>
</evidence>
<keyword evidence="3" id="KW-0804">Transcription</keyword>
<evidence type="ECO:0000256" key="2">
    <source>
        <dbReference type="ARBA" id="ARBA00023125"/>
    </source>
</evidence>
<feature type="compositionally biased region" description="Basic and acidic residues" evidence="5">
    <location>
        <begin position="341"/>
        <end position="350"/>
    </location>
</feature>
<evidence type="ECO:0000256" key="1">
    <source>
        <dbReference type="ARBA" id="ARBA00023015"/>
    </source>
</evidence>
<accession>A0A0A1N519</accession>
<dbReference type="Pfam" id="PF00249">
    <property type="entry name" value="Myb_DNA-binding"/>
    <property type="match status" value="1"/>
</dbReference>
<feature type="region of interest" description="Disordered" evidence="5">
    <location>
        <begin position="321"/>
        <end position="354"/>
    </location>
</feature>
<keyword evidence="2" id="KW-0238">DNA-binding</keyword>
<dbReference type="SUPFAM" id="SSF46689">
    <property type="entry name" value="Homeodomain-like"/>
    <property type="match status" value="1"/>
</dbReference>
<feature type="compositionally biased region" description="Polar residues" evidence="5">
    <location>
        <begin position="67"/>
        <end position="78"/>
    </location>
</feature>
<evidence type="ECO:0000256" key="3">
    <source>
        <dbReference type="ARBA" id="ARBA00023163"/>
    </source>
</evidence>
<dbReference type="GO" id="GO:0042796">
    <property type="term" value="P:snRNA transcription by RNA polymerase III"/>
    <property type="evidence" value="ECO:0007669"/>
    <property type="project" value="TreeGrafter"/>
</dbReference>
<dbReference type="VEuPathDB" id="FungiDB:BCV72DRAFT_236888"/>
<dbReference type="InterPro" id="IPR001005">
    <property type="entry name" value="SANT/Myb"/>
</dbReference>
<proteinExistence type="predicted"/>
<evidence type="ECO:0000313" key="8">
    <source>
        <dbReference type="EMBL" id="ORE16172.1"/>
    </source>
</evidence>
<dbReference type="InterPro" id="IPR009057">
    <property type="entry name" value="Homeodomain-like_sf"/>
</dbReference>
<feature type="region of interest" description="Disordered" evidence="5">
    <location>
        <begin position="67"/>
        <end position="87"/>
    </location>
</feature>
<dbReference type="Gene3D" id="1.10.10.60">
    <property type="entry name" value="Homeodomain-like"/>
    <property type="match status" value="1"/>
</dbReference>
<feature type="region of interest" description="Disordered" evidence="5">
    <location>
        <begin position="441"/>
        <end position="486"/>
    </location>
</feature>
<dbReference type="GO" id="GO:0019185">
    <property type="term" value="C:snRNA-activating protein complex"/>
    <property type="evidence" value="ECO:0007669"/>
    <property type="project" value="TreeGrafter"/>
</dbReference>
<evidence type="ECO:0000256" key="4">
    <source>
        <dbReference type="ARBA" id="ARBA00023242"/>
    </source>
</evidence>
<dbReference type="GO" id="GO:0042795">
    <property type="term" value="P:snRNA transcription by RNA polymerase II"/>
    <property type="evidence" value="ECO:0007669"/>
    <property type="project" value="TreeGrafter"/>
</dbReference>
<dbReference type="InterPro" id="IPR017930">
    <property type="entry name" value="Myb_dom"/>
</dbReference>
<evidence type="ECO:0008006" key="10">
    <source>
        <dbReference type="Google" id="ProtNLM"/>
    </source>
</evidence>
<dbReference type="Proteomes" id="UP000242381">
    <property type="component" value="Unassembled WGS sequence"/>
</dbReference>
<reference evidence="8 9" key="1">
    <citation type="journal article" date="2016" name="Proc. Natl. Acad. Sci. U.S.A.">
        <title>Lipid metabolic changes in an early divergent fungus govern the establishment of a mutualistic symbiosis with endobacteria.</title>
        <authorList>
            <person name="Lastovetsky O.A."/>
            <person name="Gaspar M.L."/>
            <person name="Mondo S.J."/>
            <person name="LaButti K.M."/>
            <person name="Sandor L."/>
            <person name="Grigoriev I.V."/>
            <person name="Henry S.A."/>
            <person name="Pawlowska T.E."/>
        </authorList>
    </citation>
    <scope>NUCLEOTIDE SEQUENCE [LARGE SCALE GENOMIC DNA]</scope>
    <source>
        <strain evidence="8 9">ATCC 11559</strain>
    </source>
</reference>
<organism evidence="8 9">
    <name type="scientific">Rhizopus microsporus</name>
    <dbReference type="NCBI Taxonomy" id="58291"/>
    <lineage>
        <taxon>Eukaryota</taxon>
        <taxon>Fungi</taxon>
        <taxon>Fungi incertae sedis</taxon>
        <taxon>Mucoromycota</taxon>
        <taxon>Mucoromycotina</taxon>
        <taxon>Mucoromycetes</taxon>
        <taxon>Mucorales</taxon>
        <taxon>Mucorineae</taxon>
        <taxon>Rhizopodaceae</taxon>
        <taxon>Rhizopus</taxon>
    </lineage>
</organism>
<keyword evidence="4" id="KW-0539">Nucleus</keyword>
<dbReference type="EMBL" id="KV921395">
    <property type="protein sequence ID" value="ORE16172.1"/>
    <property type="molecule type" value="Genomic_DNA"/>
</dbReference>
<dbReference type="PROSITE" id="PS51294">
    <property type="entry name" value="HTH_MYB"/>
    <property type="match status" value="1"/>
</dbReference>
<evidence type="ECO:0000259" key="6">
    <source>
        <dbReference type="PROSITE" id="PS50090"/>
    </source>
</evidence>
<dbReference type="CDD" id="cd00167">
    <property type="entry name" value="SANT"/>
    <property type="match status" value="1"/>
</dbReference>
<dbReference type="InterPro" id="IPR051575">
    <property type="entry name" value="Myb-like_DNA-bd"/>
</dbReference>
<dbReference type="AlphaFoldDB" id="A0A0A1N519"/>
<dbReference type="SMART" id="SM00717">
    <property type="entry name" value="SANT"/>
    <property type="match status" value="1"/>
</dbReference>
<evidence type="ECO:0000259" key="7">
    <source>
        <dbReference type="PROSITE" id="PS51294"/>
    </source>
</evidence>
<feature type="region of interest" description="Disordered" evidence="5">
    <location>
        <begin position="367"/>
        <end position="388"/>
    </location>
</feature>
<sequence>MISSAPSVQPQSNSQAHLDSIFESVKRQVDLWGENAKWKIDLVLLDNPQQQQQQQNVIRPLLSPQQLHPNAITTPSMTSSSGGGSSNTIQNIQLPITAATQYPWDYTPPTTNEWRQRENDELYQKLHESIERQKYLESIIWAQAEQIRNSRQNQPREEDAIKTMKNIFLMNENEQKNRYKMETNILQKDIETLKKKLQKMASTLYEIEKIQVPPEDAELDKEALLKDRNILLRKLYLAELRLSARDAELEYLHEVVDSLKSSTFNKPPQPHPPYKKIRKGPPYLLQQQFSPRSSEVRLYDQQPLTALDSLGIVADQMLSDPEFDSNTSTTAYDQNTKRVRSRLDDRRSQRSMDSAVTLLTMPQLISPSAKIPENKSPEPNSPAVKKSRTTYMRWTEEEDDKLRKAVQKYGPSNWEACARDLEGRTNIQCRNRWIRYLENKEPKTDARQSPSIAALLNDDNRVYTPPSPAATPKNVKRVKTENASLA</sequence>
<dbReference type="PANTHER" id="PTHR46621">
    <property type="entry name" value="SNRNA-ACTIVATING PROTEIN COMPLEX SUBUNIT 4"/>
    <property type="match status" value="1"/>
</dbReference>
<evidence type="ECO:0000313" key="9">
    <source>
        <dbReference type="Proteomes" id="UP000242381"/>
    </source>
</evidence>
<dbReference type="PROSITE" id="PS50090">
    <property type="entry name" value="MYB_LIKE"/>
    <property type="match status" value="1"/>
</dbReference>
<dbReference type="GO" id="GO:0000978">
    <property type="term" value="F:RNA polymerase II cis-regulatory region sequence-specific DNA binding"/>
    <property type="evidence" value="ECO:0007669"/>
    <property type="project" value="TreeGrafter"/>
</dbReference>
<name>A0A0A1N519_RHIZD</name>
<gene>
    <name evidence="8" type="ORF">BCV71DRAFT_256905</name>
</gene>
<protein>
    <recommendedName>
        <fullName evidence="10">Myb-like domain-containing protein</fullName>
    </recommendedName>
</protein>
<dbReference type="PANTHER" id="PTHR46621:SF1">
    <property type="entry name" value="SNRNA-ACTIVATING PROTEIN COMPLEX SUBUNIT 4"/>
    <property type="match status" value="1"/>
</dbReference>
<keyword evidence="1" id="KW-0805">Transcription regulation</keyword>
<feature type="compositionally biased region" description="Polar residues" evidence="5">
    <location>
        <begin position="324"/>
        <end position="334"/>
    </location>
</feature>